<dbReference type="PANTHER" id="PTHR33254">
    <property type="entry name" value="4-HYDROXY-4-METHYL-2-OXOGLUTARATE ALDOLASE 3-RELATED"/>
    <property type="match status" value="1"/>
</dbReference>
<proteinExistence type="inferred from homology"/>
<name>A0ABR6ZZN1_9BURK</name>
<evidence type="ECO:0000256" key="9">
    <source>
        <dbReference type="RuleBase" id="RU004338"/>
    </source>
</evidence>
<comment type="subunit">
    <text evidence="4 9">Homotrimer.</text>
</comment>
<evidence type="ECO:0000256" key="6">
    <source>
        <dbReference type="ARBA" id="ARBA00023239"/>
    </source>
</evidence>
<dbReference type="PANTHER" id="PTHR33254:SF4">
    <property type="entry name" value="4-HYDROXY-4-METHYL-2-OXOGLUTARATE ALDOLASE 3-RELATED"/>
    <property type="match status" value="1"/>
</dbReference>
<keyword evidence="5 9" id="KW-0479">Metal-binding</keyword>
<reference evidence="10 11" key="1">
    <citation type="submission" date="2020-08" db="EMBL/GenBank/DDBJ databases">
        <title>Novel species isolated from subtropical streams in China.</title>
        <authorList>
            <person name="Lu H."/>
        </authorList>
    </citation>
    <scope>NUCLEOTIDE SEQUENCE [LARGE SCALE GENOMIC DNA]</scope>
    <source>
        <strain evidence="10 11">CY22W</strain>
    </source>
</reference>
<dbReference type="Gene3D" id="3.50.30.40">
    <property type="entry name" value="Ribonuclease E inhibitor RraA/RraA-like"/>
    <property type="match status" value="1"/>
</dbReference>
<dbReference type="EC" id="4.1.1.112" evidence="9"/>
<evidence type="ECO:0000313" key="10">
    <source>
        <dbReference type="EMBL" id="MBC3930136.1"/>
    </source>
</evidence>
<dbReference type="NCBIfam" id="NF006875">
    <property type="entry name" value="PRK09372.1"/>
    <property type="match status" value="1"/>
</dbReference>
<dbReference type="EC" id="4.1.3.17" evidence="9"/>
<comment type="catalytic activity">
    <reaction evidence="1 9">
        <text>4-hydroxy-4-methyl-2-oxoglutarate = 2 pyruvate</text>
        <dbReference type="Rhea" id="RHEA:22748"/>
        <dbReference type="ChEBI" id="CHEBI:15361"/>
        <dbReference type="ChEBI" id="CHEBI:58276"/>
        <dbReference type="EC" id="4.1.3.17"/>
    </reaction>
</comment>
<accession>A0ABR6ZZN1</accession>
<evidence type="ECO:0000256" key="2">
    <source>
        <dbReference type="ARBA" id="ARBA00001968"/>
    </source>
</evidence>
<organism evidence="10 11">
    <name type="scientific">Undibacterium curvum</name>
    <dbReference type="NCBI Taxonomy" id="2762294"/>
    <lineage>
        <taxon>Bacteria</taxon>
        <taxon>Pseudomonadati</taxon>
        <taxon>Pseudomonadota</taxon>
        <taxon>Betaproteobacteria</taxon>
        <taxon>Burkholderiales</taxon>
        <taxon>Oxalobacteraceae</taxon>
        <taxon>Undibacterium</taxon>
    </lineage>
</organism>
<gene>
    <name evidence="10" type="primary">rraA</name>
    <name evidence="10" type="ORF">H8K43_00500</name>
</gene>
<evidence type="ECO:0000256" key="8">
    <source>
        <dbReference type="ARBA" id="ARBA00047973"/>
    </source>
</evidence>
<evidence type="ECO:0000256" key="1">
    <source>
        <dbReference type="ARBA" id="ARBA00001342"/>
    </source>
</evidence>
<comment type="similarity">
    <text evidence="3 9">Belongs to the class II aldolase/RraA-like family.</text>
</comment>
<evidence type="ECO:0000256" key="5">
    <source>
        <dbReference type="ARBA" id="ARBA00022723"/>
    </source>
</evidence>
<dbReference type="NCBIfam" id="TIGR01935">
    <property type="entry name" value="NOT-MenG"/>
    <property type="match status" value="1"/>
</dbReference>
<comment type="function">
    <text evidence="7 9">Catalyzes the aldol cleavage of 4-hydroxy-4-methyl-2-oxoglutarate (HMG) into 2 molecules of pyruvate. Also contains a secondary oxaloacetate (OAA) decarboxylase activity due to the common pyruvate enolate transition state formed following C-C bond cleavage in the retro-aldol and decarboxylation reactions.</text>
</comment>
<protein>
    <recommendedName>
        <fullName evidence="9">4-hydroxy-4-methyl-2-oxoglutarate aldolase</fullName>
        <shortName evidence="9">HMG aldolase</shortName>
        <ecNumber evidence="9">4.1.1.112</ecNumber>
        <ecNumber evidence="9">4.1.3.17</ecNumber>
    </recommendedName>
    <alternativeName>
        <fullName evidence="9">Oxaloacetate decarboxylase</fullName>
    </alternativeName>
</protein>
<dbReference type="CDD" id="cd16841">
    <property type="entry name" value="RraA_family"/>
    <property type="match status" value="1"/>
</dbReference>
<dbReference type="RefSeq" id="WP_186902046.1">
    <property type="nucleotide sequence ID" value="NZ_JACOGD010000001.1"/>
</dbReference>
<evidence type="ECO:0000313" key="11">
    <source>
        <dbReference type="Proteomes" id="UP000654304"/>
    </source>
</evidence>
<dbReference type="SUPFAM" id="SSF89562">
    <property type="entry name" value="RraA-like"/>
    <property type="match status" value="1"/>
</dbReference>
<dbReference type="InterPro" id="IPR005493">
    <property type="entry name" value="RraA/RraA-like"/>
</dbReference>
<evidence type="ECO:0000256" key="4">
    <source>
        <dbReference type="ARBA" id="ARBA00011233"/>
    </source>
</evidence>
<keyword evidence="6 9" id="KW-0456">Lyase</keyword>
<comment type="caution">
    <text evidence="10">The sequence shown here is derived from an EMBL/GenBank/DDBJ whole genome shotgun (WGS) entry which is preliminary data.</text>
</comment>
<comment type="catalytic activity">
    <reaction evidence="8 9">
        <text>oxaloacetate + H(+) = pyruvate + CO2</text>
        <dbReference type="Rhea" id="RHEA:15641"/>
        <dbReference type="ChEBI" id="CHEBI:15361"/>
        <dbReference type="ChEBI" id="CHEBI:15378"/>
        <dbReference type="ChEBI" id="CHEBI:16452"/>
        <dbReference type="ChEBI" id="CHEBI:16526"/>
        <dbReference type="EC" id="4.1.1.112"/>
    </reaction>
</comment>
<dbReference type="EMBL" id="JACOGD010000001">
    <property type="protein sequence ID" value="MBC3930136.1"/>
    <property type="molecule type" value="Genomic_DNA"/>
</dbReference>
<dbReference type="Proteomes" id="UP000654304">
    <property type="component" value="Unassembled WGS sequence"/>
</dbReference>
<evidence type="ECO:0000256" key="3">
    <source>
        <dbReference type="ARBA" id="ARBA00008621"/>
    </source>
</evidence>
<comment type="cofactor">
    <cofactor evidence="2 9">
        <name>a divalent metal cation</name>
        <dbReference type="ChEBI" id="CHEBI:60240"/>
    </cofactor>
</comment>
<sequence>MSETSASLLTCDLCDAHEPLLAKGSLRVLPPVFLSFGAKSQFAGPAATLRLFEDNGMVRSTLETAGQGRVLVIDGGGSLRCALVGGNLAVLAEKNGWAGIIVHGCVRDTAEINACQIGVRALAAMPVRSVKKGGGEAEVTITIAGVRIVPGQWIYADADGVLVADQALHA</sequence>
<dbReference type="Pfam" id="PF03737">
    <property type="entry name" value="RraA-like"/>
    <property type="match status" value="1"/>
</dbReference>
<dbReference type="InterPro" id="IPR010203">
    <property type="entry name" value="RraA"/>
</dbReference>
<dbReference type="InterPro" id="IPR036704">
    <property type="entry name" value="RraA/RraA-like_sf"/>
</dbReference>
<keyword evidence="11" id="KW-1185">Reference proteome</keyword>
<evidence type="ECO:0000256" key="7">
    <source>
        <dbReference type="ARBA" id="ARBA00025046"/>
    </source>
</evidence>